<dbReference type="NCBIfam" id="TIGR04183">
    <property type="entry name" value="Por_Secre_tail"/>
    <property type="match status" value="1"/>
</dbReference>
<evidence type="ECO:0000313" key="2">
    <source>
        <dbReference type="EMBL" id="ALO48141.1"/>
    </source>
</evidence>
<dbReference type="Proteomes" id="UP000056252">
    <property type="component" value="Chromosome"/>
</dbReference>
<dbReference type="EMBL" id="CP013195">
    <property type="protein sequence ID" value="ALO48141.1"/>
    <property type="molecule type" value="Genomic_DNA"/>
</dbReference>
<reference evidence="3" key="1">
    <citation type="submission" date="2015-11" db="EMBL/GenBank/DDBJ databases">
        <authorList>
            <person name="Holder M.E."/>
            <person name="Ajami N.J."/>
            <person name="Petrosino J.F."/>
        </authorList>
    </citation>
    <scope>NUCLEOTIDE SEQUENCE [LARGE SCALE GENOMIC DNA]</scope>
    <source>
        <strain evidence="3">F0113</strain>
    </source>
</reference>
<dbReference type="InterPro" id="IPR026444">
    <property type="entry name" value="Secre_tail"/>
</dbReference>
<name>A0A0S2KIK8_9BACT</name>
<dbReference type="Pfam" id="PF18962">
    <property type="entry name" value="Por_Secre_tail"/>
    <property type="match status" value="1"/>
</dbReference>
<accession>A0A0S2KIK8</accession>
<evidence type="ECO:0000313" key="3">
    <source>
        <dbReference type="Proteomes" id="UP000056252"/>
    </source>
</evidence>
<feature type="domain" description="Secretion system C-terminal sorting" evidence="1">
    <location>
        <begin position="101"/>
        <end position="147"/>
    </location>
</feature>
<proteinExistence type="predicted"/>
<gene>
    <name evidence="2" type="ORF">AS203_02760</name>
</gene>
<evidence type="ECO:0000259" key="1">
    <source>
        <dbReference type="Pfam" id="PF18962"/>
    </source>
</evidence>
<keyword evidence="3" id="KW-1185">Reference proteome</keyword>
<dbReference type="KEGG" id="peo:AS203_02760"/>
<sequence length="147" mass="16358">MRNFILFLVFCWGSTICFAEKKIDELRIDGASTDRFVTAISYDGDQITLSWNDKTVASDWVARIIANLISGIDIDKVKIRSICGLHGNVLNVEGTRPGLLLCVYDIQGKVVQSCITHATSCQLDISKLNTGIYLLKADSEVIRFVKK</sequence>
<protein>
    <recommendedName>
        <fullName evidence="1">Secretion system C-terminal sorting domain-containing protein</fullName>
    </recommendedName>
</protein>
<dbReference type="AlphaFoldDB" id="A0A0S2KIK8"/>
<dbReference type="OrthoDB" id="1082310at2"/>
<organism evidence="2 3">
    <name type="scientific">Hoylesella enoeca</name>
    <dbReference type="NCBI Taxonomy" id="76123"/>
    <lineage>
        <taxon>Bacteria</taxon>
        <taxon>Pseudomonadati</taxon>
        <taxon>Bacteroidota</taxon>
        <taxon>Bacteroidia</taxon>
        <taxon>Bacteroidales</taxon>
        <taxon>Prevotellaceae</taxon>
        <taxon>Hoylesella</taxon>
    </lineage>
</organism>
<dbReference type="RefSeq" id="WP_025066511.1">
    <property type="nucleotide sequence ID" value="NZ_CAUPOR010000024.1"/>
</dbReference>